<feature type="compositionally biased region" description="Low complexity" evidence="1">
    <location>
        <begin position="195"/>
        <end position="208"/>
    </location>
</feature>
<keyword evidence="4" id="KW-1185">Reference proteome</keyword>
<feature type="domain" description="Protein kinase" evidence="2">
    <location>
        <begin position="1"/>
        <end position="142"/>
    </location>
</feature>
<feature type="compositionally biased region" description="Polar residues" evidence="1">
    <location>
        <begin position="217"/>
        <end position="229"/>
    </location>
</feature>
<evidence type="ECO:0000259" key="2">
    <source>
        <dbReference type="PROSITE" id="PS50011"/>
    </source>
</evidence>
<comment type="caution">
    <text evidence="3">The sequence shown here is derived from an EMBL/GenBank/DDBJ whole genome shotgun (WGS) entry which is preliminary data.</text>
</comment>
<dbReference type="GO" id="GO:0004672">
    <property type="term" value="F:protein kinase activity"/>
    <property type="evidence" value="ECO:0007669"/>
    <property type="project" value="InterPro"/>
</dbReference>
<dbReference type="Gene3D" id="1.10.510.10">
    <property type="entry name" value="Transferase(Phosphotransferase) domain 1"/>
    <property type="match status" value="1"/>
</dbReference>
<dbReference type="PANTHER" id="PTHR23257">
    <property type="entry name" value="SERINE-THREONINE PROTEIN KINASE"/>
    <property type="match status" value="1"/>
</dbReference>
<dbReference type="Proteomes" id="UP000316079">
    <property type="component" value="Unassembled WGS sequence"/>
</dbReference>
<accession>A0A553MPM7</accession>
<feature type="non-terminal residue" evidence="3">
    <location>
        <position position="1"/>
    </location>
</feature>
<dbReference type="GO" id="GO:0005524">
    <property type="term" value="F:ATP binding"/>
    <property type="evidence" value="ECO:0007669"/>
    <property type="project" value="InterPro"/>
</dbReference>
<evidence type="ECO:0000256" key="1">
    <source>
        <dbReference type="SAM" id="MobiDB-lite"/>
    </source>
</evidence>
<dbReference type="GO" id="GO:0007165">
    <property type="term" value="P:signal transduction"/>
    <property type="evidence" value="ECO:0007669"/>
    <property type="project" value="TreeGrafter"/>
</dbReference>
<dbReference type="PROSITE" id="PS50011">
    <property type="entry name" value="PROTEIN_KINASE_DOM"/>
    <property type="match status" value="1"/>
</dbReference>
<dbReference type="EMBL" id="SRMA01027334">
    <property type="protein sequence ID" value="TRY55125.1"/>
    <property type="molecule type" value="Genomic_DNA"/>
</dbReference>
<dbReference type="Pfam" id="PF07714">
    <property type="entry name" value="PK_Tyr_Ser-Thr"/>
    <property type="match status" value="1"/>
</dbReference>
<dbReference type="InterPro" id="IPR000719">
    <property type="entry name" value="Prot_kinase_dom"/>
</dbReference>
<dbReference type="GO" id="GO:0005737">
    <property type="term" value="C:cytoplasm"/>
    <property type="evidence" value="ECO:0007669"/>
    <property type="project" value="TreeGrafter"/>
</dbReference>
<sequence length="229" mass="25801">NVTSCLCEQIADFGLSKWRQLSITKGSGSKPPEMGGTVIYMPPENYEPSKNRRADAKHDMYSFAIIMWEVLSRRIPFEEATNPMQIMFGVLRGSRPDTGLENLPEDIPSRETLINLMTCGWTANPEERPSFLSCLIELEPMLRRFDEIDVLEAVLEVKRAKYKRPSSSFSSLHTNGKVMEEKTLQEQNIPWPDNSSMSGSGSCSSQESEMSHPGFLTISSPFQGRNTLK</sequence>
<dbReference type="InterPro" id="IPR050167">
    <property type="entry name" value="Ser_Thr_protein_kinase"/>
</dbReference>
<dbReference type="STRING" id="623744.A0A553MPM7"/>
<proteinExistence type="predicted"/>
<evidence type="ECO:0000313" key="4">
    <source>
        <dbReference type="Proteomes" id="UP000316079"/>
    </source>
</evidence>
<dbReference type="AlphaFoldDB" id="A0A553MPM7"/>
<dbReference type="PANTHER" id="PTHR23257:SF974">
    <property type="entry name" value="RECEPTOR-INTERACTING SERINE_THREONINE-PROTEIN KINASE 3"/>
    <property type="match status" value="1"/>
</dbReference>
<reference evidence="3 4" key="1">
    <citation type="journal article" date="2019" name="Sci. Data">
        <title>Hybrid genome assembly and annotation of Danionella translucida.</title>
        <authorList>
            <person name="Kadobianskyi M."/>
            <person name="Schulze L."/>
            <person name="Schuelke M."/>
            <person name="Judkewitz B."/>
        </authorList>
    </citation>
    <scope>NUCLEOTIDE SEQUENCE [LARGE SCALE GENOMIC DNA]</scope>
    <source>
        <strain evidence="3 4">Bolton</strain>
    </source>
</reference>
<organism evidence="3 4">
    <name type="scientific">Danionella cerebrum</name>
    <dbReference type="NCBI Taxonomy" id="2873325"/>
    <lineage>
        <taxon>Eukaryota</taxon>
        <taxon>Metazoa</taxon>
        <taxon>Chordata</taxon>
        <taxon>Craniata</taxon>
        <taxon>Vertebrata</taxon>
        <taxon>Euteleostomi</taxon>
        <taxon>Actinopterygii</taxon>
        <taxon>Neopterygii</taxon>
        <taxon>Teleostei</taxon>
        <taxon>Ostariophysi</taxon>
        <taxon>Cypriniformes</taxon>
        <taxon>Danionidae</taxon>
        <taxon>Danioninae</taxon>
        <taxon>Danionella</taxon>
    </lineage>
</organism>
<dbReference type="InterPro" id="IPR011009">
    <property type="entry name" value="Kinase-like_dom_sf"/>
</dbReference>
<protein>
    <recommendedName>
        <fullName evidence="2">Protein kinase domain-containing protein</fullName>
    </recommendedName>
</protein>
<dbReference type="SUPFAM" id="SSF56112">
    <property type="entry name" value="Protein kinase-like (PK-like)"/>
    <property type="match status" value="1"/>
</dbReference>
<dbReference type="OrthoDB" id="339325at2759"/>
<feature type="region of interest" description="Disordered" evidence="1">
    <location>
        <begin position="187"/>
        <end position="229"/>
    </location>
</feature>
<dbReference type="InterPro" id="IPR001245">
    <property type="entry name" value="Ser-Thr/Tyr_kinase_cat_dom"/>
</dbReference>
<name>A0A553MPM7_9TELE</name>
<gene>
    <name evidence="3" type="ORF">DNTS_033234</name>
</gene>
<evidence type="ECO:0000313" key="3">
    <source>
        <dbReference type="EMBL" id="TRY55125.1"/>
    </source>
</evidence>